<protein>
    <submittedName>
        <fullName evidence="4">N-acetyltransferase</fullName>
    </submittedName>
</protein>
<dbReference type="InterPro" id="IPR050832">
    <property type="entry name" value="Bact_Acetyltransf"/>
</dbReference>
<dbReference type="PRINTS" id="PR01754">
    <property type="entry name" value="SACTRNSFRASE"/>
</dbReference>
<feature type="domain" description="N-acetyltransferase" evidence="3">
    <location>
        <begin position="54"/>
        <end position="193"/>
    </location>
</feature>
<accession>A0AA87Y6Y5</accession>
<dbReference type="PANTHER" id="PTHR43877:SF2">
    <property type="entry name" value="AMINOALKYLPHOSPHONATE N-ACETYLTRANSFERASE-RELATED"/>
    <property type="match status" value="1"/>
</dbReference>
<comment type="caution">
    <text evidence="4">The sequence shown here is derived from an EMBL/GenBank/DDBJ whole genome shotgun (WGS) entry which is preliminary data.</text>
</comment>
<dbReference type="InterPro" id="IPR000182">
    <property type="entry name" value="GNAT_dom"/>
</dbReference>
<proteinExistence type="predicted"/>
<organism evidence="4 5">
    <name type="scientific">Pseudoduganella plicata</name>
    <dbReference type="NCBI Taxonomy" id="321984"/>
    <lineage>
        <taxon>Bacteria</taxon>
        <taxon>Pseudomonadati</taxon>
        <taxon>Pseudomonadota</taxon>
        <taxon>Betaproteobacteria</taxon>
        <taxon>Burkholderiales</taxon>
        <taxon>Oxalobacteraceae</taxon>
        <taxon>Telluria group</taxon>
        <taxon>Pseudoduganella</taxon>
    </lineage>
</organism>
<dbReference type="Pfam" id="PF00583">
    <property type="entry name" value="Acetyltransf_1"/>
    <property type="match status" value="1"/>
</dbReference>
<dbReference type="PROSITE" id="PS51186">
    <property type="entry name" value="GNAT"/>
    <property type="match status" value="1"/>
</dbReference>
<name>A0AA87Y6Y5_9BURK</name>
<dbReference type="Proteomes" id="UP000619512">
    <property type="component" value="Unassembled WGS sequence"/>
</dbReference>
<dbReference type="Gene3D" id="3.40.630.30">
    <property type="match status" value="1"/>
</dbReference>
<reference evidence="4" key="2">
    <citation type="submission" date="2022-12" db="EMBL/GenBank/DDBJ databases">
        <authorList>
            <person name="Sun Q."/>
            <person name="Kim S."/>
        </authorList>
    </citation>
    <scope>NUCLEOTIDE SEQUENCE</scope>
    <source>
        <strain evidence="4">KCTC 12344</strain>
    </source>
</reference>
<evidence type="ECO:0000259" key="3">
    <source>
        <dbReference type="PROSITE" id="PS51186"/>
    </source>
</evidence>
<dbReference type="InterPro" id="IPR016181">
    <property type="entry name" value="Acyl_CoA_acyltransferase"/>
</dbReference>
<evidence type="ECO:0000313" key="5">
    <source>
        <dbReference type="Proteomes" id="UP000619512"/>
    </source>
</evidence>
<gene>
    <name evidence="4" type="ORF">GCM10007388_21880</name>
</gene>
<evidence type="ECO:0000256" key="1">
    <source>
        <dbReference type="ARBA" id="ARBA00022679"/>
    </source>
</evidence>
<dbReference type="CDD" id="cd04301">
    <property type="entry name" value="NAT_SF"/>
    <property type="match status" value="1"/>
</dbReference>
<keyword evidence="2" id="KW-0012">Acyltransferase</keyword>
<dbReference type="GO" id="GO:0016747">
    <property type="term" value="F:acyltransferase activity, transferring groups other than amino-acyl groups"/>
    <property type="evidence" value="ECO:0007669"/>
    <property type="project" value="InterPro"/>
</dbReference>
<dbReference type="InterPro" id="IPR008125">
    <property type="entry name" value="Streptothricin_AcTrfase"/>
</dbReference>
<keyword evidence="1" id="KW-0808">Transferase</keyword>
<evidence type="ECO:0000313" key="4">
    <source>
        <dbReference type="EMBL" id="GGY88080.1"/>
    </source>
</evidence>
<dbReference type="SUPFAM" id="SSF55729">
    <property type="entry name" value="Acyl-CoA N-acyltransferases (Nat)"/>
    <property type="match status" value="1"/>
</dbReference>
<dbReference type="EMBL" id="BMWW01000003">
    <property type="protein sequence ID" value="GGY88080.1"/>
    <property type="molecule type" value="Genomic_DNA"/>
</dbReference>
<dbReference type="AlphaFoldDB" id="A0AA87Y6Y5"/>
<dbReference type="PANTHER" id="PTHR43877">
    <property type="entry name" value="AMINOALKYLPHOSPHONATE N-ACETYLTRANSFERASE-RELATED-RELATED"/>
    <property type="match status" value="1"/>
</dbReference>
<evidence type="ECO:0000256" key="2">
    <source>
        <dbReference type="ARBA" id="ARBA00023315"/>
    </source>
</evidence>
<reference evidence="4" key="1">
    <citation type="journal article" date="2014" name="Int. J. Syst. Evol. Microbiol.">
        <title>Complete genome sequence of Corynebacterium casei LMG S-19264T (=DSM 44701T), isolated from a smear-ripened cheese.</title>
        <authorList>
            <consortium name="US DOE Joint Genome Institute (JGI-PGF)"/>
            <person name="Walter F."/>
            <person name="Albersmeier A."/>
            <person name="Kalinowski J."/>
            <person name="Ruckert C."/>
        </authorList>
    </citation>
    <scope>NUCLEOTIDE SEQUENCE</scope>
    <source>
        <strain evidence="4">KCTC 12344</strain>
    </source>
</reference>
<sequence>MPSLLATPVKARWCYAAALRLHCRAMTAHPDYRILTVARLEHAALAAGDFSFDVTAVAAPPFGADDIDTIVPVTRYRKSYGEHVEDLVPQEDGALFAACANDALCGYLAVTRDWNGFALVDDVAVARRSRGAGLGRALMDAAREWAMSAGLAGLRLETQSTNVPACRFYRRYGFRLAGHDRMLYAAVPGLAHEVALFWYLVFADGDRRQAASPEGPVR</sequence>